<name>A0A0S3Q0H1_9BRAD</name>
<protein>
    <submittedName>
        <fullName evidence="2">Uncharacterized protein</fullName>
    </submittedName>
</protein>
<proteinExistence type="predicted"/>
<feature type="region of interest" description="Disordered" evidence="1">
    <location>
        <begin position="1"/>
        <end position="33"/>
    </location>
</feature>
<dbReference type="AlphaFoldDB" id="A0A0S3Q0H1"/>
<sequence length="33" mass="3554">MAAKALDPGTYSVGGRHVAKPRGEVRDSSRLDR</sequence>
<dbReference type="KEGG" id="vgo:GJW-30_1_04239"/>
<organism evidence="2 3">
    <name type="scientific">Variibacter gotjawalensis</name>
    <dbReference type="NCBI Taxonomy" id="1333996"/>
    <lineage>
        <taxon>Bacteria</taxon>
        <taxon>Pseudomonadati</taxon>
        <taxon>Pseudomonadota</taxon>
        <taxon>Alphaproteobacteria</taxon>
        <taxon>Hyphomicrobiales</taxon>
        <taxon>Nitrobacteraceae</taxon>
        <taxon>Variibacter</taxon>
    </lineage>
</organism>
<dbReference type="Proteomes" id="UP000236884">
    <property type="component" value="Chromosome"/>
</dbReference>
<evidence type="ECO:0000256" key="1">
    <source>
        <dbReference type="SAM" id="MobiDB-lite"/>
    </source>
</evidence>
<keyword evidence="3" id="KW-1185">Reference proteome</keyword>
<accession>A0A0S3Q0H1</accession>
<dbReference type="EMBL" id="AP014946">
    <property type="protein sequence ID" value="BAT61679.1"/>
    <property type="molecule type" value="Genomic_DNA"/>
</dbReference>
<feature type="compositionally biased region" description="Basic and acidic residues" evidence="1">
    <location>
        <begin position="21"/>
        <end position="33"/>
    </location>
</feature>
<reference evidence="2 3" key="1">
    <citation type="submission" date="2015-08" db="EMBL/GenBank/DDBJ databases">
        <title>Investigation of the bacterial diversity of lava forest soil.</title>
        <authorList>
            <person name="Lee J.S."/>
        </authorList>
    </citation>
    <scope>NUCLEOTIDE SEQUENCE [LARGE SCALE GENOMIC DNA]</scope>
    <source>
        <strain evidence="2 3">GJW-30</strain>
    </source>
</reference>
<gene>
    <name evidence="2" type="ORF">GJW-30_1_04239</name>
</gene>
<evidence type="ECO:0000313" key="2">
    <source>
        <dbReference type="EMBL" id="BAT61679.1"/>
    </source>
</evidence>
<evidence type="ECO:0000313" key="3">
    <source>
        <dbReference type="Proteomes" id="UP000236884"/>
    </source>
</evidence>